<dbReference type="EMBL" id="JBHTJI010000001">
    <property type="protein sequence ID" value="MFD0988588.1"/>
    <property type="molecule type" value="Genomic_DNA"/>
</dbReference>
<comment type="caution">
    <text evidence="2">The sequence shown here is derived from an EMBL/GenBank/DDBJ whole genome shotgun (WGS) entry which is preliminary data.</text>
</comment>
<feature type="domain" description="HYR-like" evidence="1">
    <location>
        <begin position="36"/>
        <end position="107"/>
    </location>
</feature>
<dbReference type="NCBIfam" id="TIGR04131">
    <property type="entry name" value="Bac_Flav_CTERM"/>
    <property type="match status" value="1"/>
</dbReference>
<proteinExistence type="predicted"/>
<feature type="domain" description="HYR-like" evidence="1">
    <location>
        <begin position="265"/>
        <end position="334"/>
    </location>
</feature>
<feature type="domain" description="HYR-like" evidence="1">
    <location>
        <begin position="340"/>
        <end position="410"/>
    </location>
</feature>
<gene>
    <name evidence="2" type="ORF">ACFQ1R_00640</name>
</gene>
<dbReference type="Proteomes" id="UP001597061">
    <property type="component" value="Unassembled WGS sequence"/>
</dbReference>
<feature type="domain" description="HYR-like" evidence="1">
    <location>
        <begin position="503"/>
        <end position="571"/>
    </location>
</feature>
<dbReference type="RefSeq" id="WP_379924148.1">
    <property type="nucleotide sequence ID" value="NZ_JBHTJI010000001.1"/>
</dbReference>
<protein>
    <submittedName>
        <fullName evidence="2">Gliding motility-associated C-terminal domain-containing protein</fullName>
    </submittedName>
</protein>
<keyword evidence="3" id="KW-1185">Reference proteome</keyword>
<sequence length="1016" mass="108739">ADIACSGDMVWVYTYTDCEGNTHDWSYTYTIDVPDFTMPANGSQTVTNLANAVEPTPPSVNDACGNPITPAAPTKTDTPDCQGSIVYTFKYTDCEGNTHDWTYTYTIELAPFTAPANGSSTVECIANATIPIPPVVLDANGTAITPVMSQNTDPICEGDKVYTFTYTDCAGNTADWTYTYTIDVTTLPVVPTNAGSTVECIADATQPTAPVVTDVCGNNIIPVITENADPICEGDKIYTFTYTDCAGNISVYVYTYTIDVTTVPAVPTNAGSTVECIADATQPTAPVVTDVCGNNIIPVITENADPICEGDKIYTFTYTDCAGNVSVYVYTYTIDVNTVPTVPANVGSTVECIADATQPTAPVVTDVCGNNIIPVITENADPICEGDKIYTFTYTDCAGNVSVYTYTYTVKDTTAPVLTLPANVSAECSDDISPIAFGNATAIDNCDPSPIVTYNDVITNGSCSGTYTITRTWTATDACGNVATADQIISTSDTTAPEFVETNLPGNITVECTTIPVAETLTATDNCGNATVTVQDVRTNGNCPNNYIITRTWTATDDCGLTKTHVQTITVQDTTPPSFVETLPVSNLVVECDAVPTAEVLTAIDACGTATVSVTDVRTNGSCTNNYTLTRTWTATDECGLTTKHTQIITVRDTKAPTFVGTLPVNTLTVECDAVPTAQTLTATDNCGDATVTVQDVRTNGDCPNNYIITRTWTATDECGLTTKYTQIITVQDTKAPVPATTFDTVLNVSCTNIPEKPALTFTDNCSSASSIVVVYNETSTFVDNVYEDYQIVRTWTVRDECGNEAIYKQTLNVALDEIITDIVAEDRCFDDGLVNLNDIISSTLNTNGTWELIEGNPVATLNGSIFNPTLLELSADFLPQDGGMDYKFRYTTTDNGCISITDVTMNINADCVVLPCGENDVIISKAVTPNGDAHNEFFEISGIELCGFRYDVKIFNRWGALIYESNDYKNDWNGFASKKSVGNSGTVPNGTYYYIVTLKDSGLPPFTGPVYLGTK</sequence>
<accession>A0ABW3JE09</accession>
<dbReference type="Pfam" id="PF13585">
    <property type="entry name" value="CHU_C"/>
    <property type="match status" value="1"/>
</dbReference>
<dbReference type="InterPro" id="IPR013783">
    <property type="entry name" value="Ig-like_fold"/>
</dbReference>
<dbReference type="InterPro" id="IPR057078">
    <property type="entry name" value="HYR-4C"/>
</dbReference>
<feature type="non-terminal residue" evidence="2">
    <location>
        <position position="1"/>
    </location>
</feature>
<evidence type="ECO:0000313" key="3">
    <source>
        <dbReference type="Proteomes" id="UP001597061"/>
    </source>
</evidence>
<name>A0ABW3JE09_9FLAO</name>
<evidence type="ECO:0000259" key="1">
    <source>
        <dbReference type="Pfam" id="PF23237"/>
    </source>
</evidence>
<dbReference type="Gene3D" id="2.60.40.10">
    <property type="entry name" value="Immunoglobulins"/>
    <property type="match status" value="1"/>
</dbReference>
<reference evidence="3" key="1">
    <citation type="journal article" date="2019" name="Int. J. Syst. Evol. Microbiol.">
        <title>The Global Catalogue of Microorganisms (GCM) 10K type strain sequencing project: providing services to taxonomists for standard genome sequencing and annotation.</title>
        <authorList>
            <consortium name="The Broad Institute Genomics Platform"/>
            <consortium name="The Broad Institute Genome Sequencing Center for Infectious Disease"/>
            <person name="Wu L."/>
            <person name="Ma J."/>
        </authorList>
    </citation>
    <scope>NUCLEOTIDE SEQUENCE [LARGE SCALE GENOMIC DNA]</scope>
    <source>
        <strain evidence="3">CCUG 62414</strain>
    </source>
</reference>
<evidence type="ECO:0000313" key="2">
    <source>
        <dbReference type="EMBL" id="MFD0988588.1"/>
    </source>
</evidence>
<feature type="domain" description="HYR-like" evidence="1">
    <location>
        <begin position="112"/>
        <end position="182"/>
    </location>
</feature>
<feature type="domain" description="HYR-like" evidence="1">
    <location>
        <begin position="2"/>
        <end position="31"/>
    </location>
</feature>
<dbReference type="InterPro" id="IPR026341">
    <property type="entry name" value="T9SS_type_B"/>
</dbReference>
<organism evidence="2 3">
    <name type="scientific">Mariniflexile jejuense</name>
    <dbReference type="NCBI Taxonomy" id="1173582"/>
    <lineage>
        <taxon>Bacteria</taxon>
        <taxon>Pseudomonadati</taxon>
        <taxon>Bacteroidota</taxon>
        <taxon>Flavobacteriia</taxon>
        <taxon>Flavobacteriales</taxon>
        <taxon>Flavobacteriaceae</taxon>
        <taxon>Mariniflexile</taxon>
    </lineage>
</organism>
<feature type="domain" description="HYR-like" evidence="1">
    <location>
        <begin position="189"/>
        <end position="258"/>
    </location>
</feature>
<dbReference type="Pfam" id="PF23237">
    <property type="entry name" value="HYR_4C"/>
    <property type="match status" value="7"/>
</dbReference>